<name>A0ACC3TT85_9ASCO</name>
<evidence type="ECO:0000313" key="2">
    <source>
        <dbReference type="Proteomes" id="UP001489719"/>
    </source>
</evidence>
<protein>
    <submittedName>
        <fullName evidence="1">TLC domain-containing protein</fullName>
    </submittedName>
</protein>
<evidence type="ECO:0000313" key="1">
    <source>
        <dbReference type="EMBL" id="KAK9324138.1"/>
    </source>
</evidence>
<keyword evidence="2" id="KW-1185">Reference proteome</keyword>
<sequence length="450" mass="50945">MAAVTTQSASTLKKSAITSRKSSGTSSLTHGKPSAAFALDGTRGTSMESFPKDVSPASPNPLVLYFVKNQITLPIYLVGALILVHVVLPFQHITSKFLYLSHRVEHSGLYVKGPDDVYFVFFWVVAFTFIRAFTMDYVFVPFARFSGISTRKGLTRFAEQAWCCGYYCVFGSLGTYLMYNSPYWLNTDELWLGWPHRELKHTFKWYYLVQLAFWLQQIYVLNIEERRKDHRQMFTHHIVTCALLIASYNYCFTRVGNAVLCLMDVVDSVFSAAKMLKYLGHQRLCDIMFGVFILTWIISRHVLYIKLVLSAMYDSPKLIGYKCFFDPLDDVVSVGDALSSGGGSNKTRMWLGEEQCFTEIVHFSFISLLWILQGITLMWLYMIIKVAVKVLSGESADDSRSDGEQDDDDHSTEAFDDEKAEPKKIDDAEADIDDEATLVDAAADAVELSS</sequence>
<organism evidence="1 2">
    <name type="scientific">Lipomyces orientalis</name>
    <dbReference type="NCBI Taxonomy" id="1233043"/>
    <lineage>
        <taxon>Eukaryota</taxon>
        <taxon>Fungi</taxon>
        <taxon>Dikarya</taxon>
        <taxon>Ascomycota</taxon>
        <taxon>Saccharomycotina</taxon>
        <taxon>Lipomycetes</taxon>
        <taxon>Lipomycetales</taxon>
        <taxon>Lipomycetaceae</taxon>
        <taxon>Lipomyces</taxon>
    </lineage>
</organism>
<dbReference type="EMBL" id="MU970053">
    <property type="protein sequence ID" value="KAK9324138.1"/>
    <property type="molecule type" value="Genomic_DNA"/>
</dbReference>
<accession>A0ACC3TT85</accession>
<dbReference type="Proteomes" id="UP001489719">
    <property type="component" value="Unassembled WGS sequence"/>
</dbReference>
<comment type="caution">
    <text evidence="1">The sequence shown here is derived from an EMBL/GenBank/DDBJ whole genome shotgun (WGS) entry which is preliminary data.</text>
</comment>
<reference evidence="2" key="1">
    <citation type="journal article" date="2024" name="Front. Bioeng. Biotechnol.">
        <title>Genome-scale model development and genomic sequencing of the oleaginous clade Lipomyces.</title>
        <authorList>
            <person name="Czajka J.J."/>
            <person name="Han Y."/>
            <person name="Kim J."/>
            <person name="Mondo S.J."/>
            <person name="Hofstad B.A."/>
            <person name="Robles A."/>
            <person name="Haridas S."/>
            <person name="Riley R."/>
            <person name="LaButti K."/>
            <person name="Pangilinan J."/>
            <person name="Andreopoulos W."/>
            <person name="Lipzen A."/>
            <person name="Yan J."/>
            <person name="Wang M."/>
            <person name="Ng V."/>
            <person name="Grigoriev I.V."/>
            <person name="Spatafora J.W."/>
            <person name="Magnuson J.K."/>
            <person name="Baker S.E."/>
            <person name="Pomraning K.R."/>
        </authorList>
    </citation>
    <scope>NUCLEOTIDE SEQUENCE [LARGE SCALE GENOMIC DNA]</scope>
    <source>
        <strain evidence="2">CBS 10300</strain>
    </source>
</reference>
<gene>
    <name evidence="1" type="ORF">V1517DRAFT_351612</name>
</gene>
<proteinExistence type="predicted"/>